<dbReference type="RefSeq" id="WP_109871977.1">
    <property type="nucleotide sequence ID" value="NZ_QGNA01000004.1"/>
</dbReference>
<dbReference type="Pfam" id="PF07331">
    <property type="entry name" value="TctB"/>
    <property type="match status" value="1"/>
</dbReference>
<dbReference type="OrthoDB" id="9842827at2"/>
<feature type="transmembrane region" description="Helical" evidence="1">
    <location>
        <begin position="12"/>
        <end position="30"/>
    </location>
</feature>
<feature type="transmembrane region" description="Helical" evidence="1">
    <location>
        <begin position="42"/>
        <end position="64"/>
    </location>
</feature>
<feature type="transmembrane region" description="Helical" evidence="1">
    <location>
        <begin position="84"/>
        <end position="111"/>
    </location>
</feature>
<comment type="caution">
    <text evidence="3">The sequence shown here is derived from an EMBL/GenBank/DDBJ whole genome shotgun (WGS) entry which is preliminary data.</text>
</comment>
<name>A0A317F8Y6_9PROT</name>
<dbReference type="AlphaFoldDB" id="A0A317F8Y6"/>
<keyword evidence="1" id="KW-1133">Transmembrane helix</keyword>
<evidence type="ECO:0000259" key="2">
    <source>
        <dbReference type="Pfam" id="PF07331"/>
    </source>
</evidence>
<reference evidence="4" key="1">
    <citation type="submission" date="2018-05" db="EMBL/GenBank/DDBJ databases">
        <authorList>
            <person name="Du Z."/>
            <person name="Wang X."/>
        </authorList>
    </citation>
    <scope>NUCLEOTIDE SEQUENCE [LARGE SCALE GENOMIC DNA]</scope>
    <source>
        <strain evidence="4">CQN31</strain>
    </source>
</reference>
<organism evidence="3 4">
    <name type="scientific">Falsiroseomonas bella</name>
    <dbReference type="NCBI Taxonomy" id="2184016"/>
    <lineage>
        <taxon>Bacteria</taxon>
        <taxon>Pseudomonadati</taxon>
        <taxon>Pseudomonadota</taxon>
        <taxon>Alphaproteobacteria</taxon>
        <taxon>Acetobacterales</taxon>
        <taxon>Roseomonadaceae</taxon>
        <taxon>Falsiroseomonas</taxon>
    </lineage>
</organism>
<evidence type="ECO:0000313" key="3">
    <source>
        <dbReference type="EMBL" id="PWS35611.1"/>
    </source>
</evidence>
<dbReference type="Proteomes" id="UP000245765">
    <property type="component" value="Unassembled WGS sequence"/>
</dbReference>
<accession>A0A317F8Y6</accession>
<dbReference type="EMBL" id="QGNA01000004">
    <property type="protein sequence ID" value="PWS35611.1"/>
    <property type="molecule type" value="Genomic_DNA"/>
</dbReference>
<gene>
    <name evidence="3" type="ORF">DFH01_18620</name>
</gene>
<evidence type="ECO:0000313" key="4">
    <source>
        <dbReference type="Proteomes" id="UP000245765"/>
    </source>
</evidence>
<feature type="domain" description="DUF1468" evidence="2">
    <location>
        <begin position="14"/>
        <end position="150"/>
    </location>
</feature>
<evidence type="ECO:0000256" key="1">
    <source>
        <dbReference type="SAM" id="Phobius"/>
    </source>
</evidence>
<keyword evidence="1" id="KW-0812">Transmembrane</keyword>
<keyword evidence="1" id="KW-0472">Membrane</keyword>
<protein>
    <recommendedName>
        <fullName evidence="2">DUF1468 domain-containing protein</fullName>
    </recommendedName>
</protein>
<keyword evidence="4" id="KW-1185">Reference proteome</keyword>
<proteinExistence type="predicted"/>
<dbReference type="InterPro" id="IPR009936">
    <property type="entry name" value="DUF1468"/>
</dbReference>
<sequence>MNAAAGRRDLLVGALAIGGGLTVMWLAAQIRGMPGQPFSPGFAPSIIGGLAALVGAVLVLRAALGHAPALESEEADPGPPFRAAALWVGGGILVIAALFETIGFVPLLLVWLAGFLMLTGVRLLPAIAFAVPMVFGMDLAFTKLLGVPLPPGEWMIALGLLG</sequence>